<comment type="caution">
    <text evidence="1">The sequence shown here is derived from an EMBL/GenBank/DDBJ whole genome shotgun (WGS) entry which is preliminary data.</text>
</comment>
<reference evidence="1 2" key="1">
    <citation type="submission" date="2020-06" db="EMBL/GenBank/DDBJ databases">
        <title>Limosilactobacillus sp. nov.</title>
        <authorList>
            <person name="Ksiezarek M."/>
            <person name="Goncalves Ribeiro T."/>
            <person name="Rocha J."/>
            <person name="Grosso F."/>
            <person name="Peixe L."/>
        </authorList>
    </citation>
    <scope>NUCLEOTIDE SEQUENCE [LARGE SCALE GENOMIC DNA]</scope>
    <source>
        <strain evidence="2">c9Ua_26_M</strain>
    </source>
</reference>
<dbReference type="Proteomes" id="UP000645007">
    <property type="component" value="Unassembled WGS sequence"/>
</dbReference>
<name>A0ABR8ZJF4_9LACO</name>
<organism evidence="1 2">
    <name type="scientific">Limosilactobacillus urinaemulieris</name>
    <dbReference type="NCBI Taxonomy" id="2742600"/>
    <lineage>
        <taxon>Bacteria</taxon>
        <taxon>Bacillati</taxon>
        <taxon>Bacillota</taxon>
        <taxon>Bacilli</taxon>
        <taxon>Lactobacillales</taxon>
        <taxon>Lactobacillaceae</taxon>
        <taxon>Limosilactobacillus</taxon>
    </lineage>
</organism>
<accession>A0ABR8ZJF4</accession>
<keyword evidence="2" id="KW-1185">Reference proteome</keyword>
<proteinExistence type="predicted"/>
<protein>
    <submittedName>
        <fullName evidence="1">Uncharacterized protein</fullName>
    </submittedName>
</protein>
<evidence type="ECO:0000313" key="1">
    <source>
        <dbReference type="EMBL" id="MBD8084928.1"/>
    </source>
</evidence>
<sequence length="154" mass="17896">MKIDELIKCINKTTTTVSAKHSGSEIAFYGPGKHSYAMDYFLNVPVDARVWDTIEFDPDNLDDVIPQDLARTMEVVQRLIDTPVRERSLEKRYRLRWFKDLNGAINCLNYIDGEWACSDIHYANQYSQRELEKLKKENPRLAPAIDAMKEPVEE</sequence>
<evidence type="ECO:0000313" key="2">
    <source>
        <dbReference type="Proteomes" id="UP000645007"/>
    </source>
</evidence>
<dbReference type="RefSeq" id="WP_191910755.1">
    <property type="nucleotide sequence ID" value="NZ_JABUXR010000002.1"/>
</dbReference>
<dbReference type="EMBL" id="JABUXR010000002">
    <property type="protein sequence ID" value="MBD8084928.1"/>
    <property type="molecule type" value="Genomic_DNA"/>
</dbReference>
<gene>
    <name evidence="1" type="ORF">HUK45_01390</name>
</gene>